<keyword evidence="4" id="KW-1185">Reference proteome</keyword>
<evidence type="ECO:0000256" key="1">
    <source>
        <dbReference type="ARBA" id="ARBA00023125"/>
    </source>
</evidence>
<comment type="caution">
    <text evidence="3">The sequence shown here is derived from an EMBL/GenBank/DDBJ whole genome shotgun (WGS) entry which is preliminary data.</text>
</comment>
<evidence type="ECO:0000259" key="2">
    <source>
        <dbReference type="Pfam" id="PF13102"/>
    </source>
</evidence>
<sequence length="146" mass="17445">MNNFWNKERTANAIKARYLGLDESHKTLNQRIAYHSASMVGILKYGTMKKYHTTGRCLLKYLSKVSKADDIYLKQLNYRFIGEFEQFLRAFRNPKKELVRSNNGIIKHLKRFKKMGNLAVKLLWFPKNPFNQFQLKYNKFDRQFLA</sequence>
<protein>
    <recommendedName>
        <fullName evidence="2">Phage integrase SAM-like domain-containing protein</fullName>
    </recommendedName>
</protein>
<dbReference type="InterPro" id="IPR010998">
    <property type="entry name" value="Integrase_recombinase_N"/>
</dbReference>
<reference evidence="3 4" key="1">
    <citation type="submission" date="2019-08" db="EMBL/GenBank/DDBJ databases">
        <title>Genomes of Subsaximicrobium wynnwilliamsii strains.</title>
        <authorList>
            <person name="Bowman J.P."/>
        </authorList>
    </citation>
    <scope>NUCLEOTIDE SEQUENCE [LARGE SCALE GENOMIC DNA]</scope>
    <source>
        <strain evidence="3 4">2-80-2</strain>
    </source>
</reference>
<dbReference type="EMBL" id="VORO01000001">
    <property type="protein sequence ID" value="TXD91118.1"/>
    <property type="molecule type" value="Genomic_DNA"/>
</dbReference>
<evidence type="ECO:0000313" key="3">
    <source>
        <dbReference type="EMBL" id="TXD91118.1"/>
    </source>
</evidence>
<gene>
    <name evidence="3" type="ORF">ESY86_00550</name>
</gene>
<dbReference type="OrthoDB" id="1098628at2"/>
<dbReference type="Pfam" id="PF13102">
    <property type="entry name" value="Phage_int_SAM_5"/>
    <property type="match status" value="1"/>
</dbReference>
<dbReference type="InterPro" id="IPR025269">
    <property type="entry name" value="SAM-like_dom"/>
</dbReference>
<dbReference type="Gene3D" id="1.10.150.130">
    <property type="match status" value="1"/>
</dbReference>
<name>A0A5C6ZL95_9FLAO</name>
<dbReference type="AlphaFoldDB" id="A0A5C6ZL95"/>
<evidence type="ECO:0000313" key="4">
    <source>
        <dbReference type="Proteomes" id="UP000321578"/>
    </source>
</evidence>
<dbReference type="GO" id="GO:0003677">
    <property type="term" value="F:DNA binding"/>
    <property type="evidence" value="ECO:0007669"/>
    <property type="project" value="UniProtKB-KW"/>
</dbReference>
<dbReference type="Proteomes" id="UP000321578">
    <property type="component" value="Unassembled WGS sequence"/>
</dbReference>
<keyword evidence="1" id="KW-0238">DNA-binding</keyword>
<proteinExistence type="predicted"/>
<organism evidence="3 4">
    <name type="scientific">Subsaximicrobium wynnwilliamsii</name>
    <dbReference type="NCBI Taxonomy" id="291179"/>
    <lineage>
        <taxon>Bacteria</taxon>
        <taxon>Pseudomonadati</taxon>
        <taxon>Bacteroidota</taxon>
        <taxon>Flavobacteriia</taxon>
        <taxon>Flavobacteriales</taxon>
        <taxon>Flavobacteriaceae</taxon>
        <taxon>Subsaximicrobium</taxon>
    </lineage>
</organism>
<feature type="domain" description="Phage integrase SAM-like" evidence="2">
    <location>
        <begin position="28"/>
        <end position="133"/>
    </location>
</feature>
<accession>A0A5C6ZL95</accession>